<keyword evidence="5" id="KW-1185">Reference proteome</keyword>
<dbReference type="InterPro" id="IPR035983">
    <property type="entry name" value="Hect_E3_ubiquitin_ligase"/>
</dbReference>
<dbReference type="Pfam" id="PF00632">
    <property type="entry name" value="HECT"/>
    <property type="match status" value="1"/>
</dbReference>
<dbReference type="GO" id="GO:0004842">
    <property type="term" value="F:ubiquitin-protein transferase activity"/>
    <property type="evidence" value="ECO:0007669"/>
    <property type="project" value="InterPro"/>
</dbReference>
<evidence type="ECO:0000313" key="4">
    <source>
        <dbReference type="EMBL" id="OQV22366.1"/>
    </source>
</evidence>
<dbReference type="Proteomes" id="UP000192578">
    <property type="component" value="Unassembled WGS sequence"/>
</dbReference>
<accession>A0A1W0X4E7</accession>
<dbReference type="PROSITE" id="PS50237">
    <property type="entry name" value="HECT"/>
    <property type="match status" value="1"/>
</dbReference>
<proteinExistence type="predicted"/>
<evidence type="ECO:0000256" key="2">
    <source>
        <dbReference type="PROSITE-ProRule" id="PRU00104"/>
    </source>
</evidence>
<evidence type="ECO:0000259" key="3">
    <source>
        <dbReference type="PROSITE" id="PS50237"/>
    </source>
</evidence>
<dbReference type="InterPro" id="IPR000569">
    <property type="entry name" value="HECT_dom"/>
</dbReference>
<feature type="domain" description="HECT" evidence="3">
    <location>
        <begin position="410"/>
        <end position="712"/>
    </location>
</feature>
<evidence type="ECO:0000313" key="5">
    <source>
        <dbReference type="Proteomes" id="UP000192578"/>
    </source>
</evidence>
<gene>
    <name evidence="4" type="ORF">BV898_03862</name>
</gene>
<feature type="active site" description="Glycyl thioester intermediate" evidence="2">
    <location>
        <position position="706"/>
    </location>
</feature>
<comment type="caution">
    <text evidence="4">The sequence shown here is derived from an EMBL/GenBank/DDBJ whole genome shotgun (WGS) entry which is preliminary data.</text>
</comment>
<dbReference type="Gene3D" id="3.90.1750.10">
    <property type="entry name" value="Hect, E3 ligase catalytic domains"/>
    <property type="match status" value="1"/>
</dbReference>
<keyword evidence="1 2" id="KW-0833">Ubl conjugation pathway</keyword>
<evidence type="ECO:0000256" key="1">
    <source>
        <dbReference type="ARBA" id="ARBA00022786"/>
    </source>
</evidence>
<dbReference type="EMBL" id="MTYJ01000018">
    <property type="protein sequence ID" value="OQV22366.1"/>
    <property type="molecule type" value="Genomic_DNA"/>
</dbReference>
<protein>
    <recommendedName>
        <fullName evidence="3">HECT domain-containing protein</fullName>
    </recommendedName>
</protein>
<dbReference type="SMART" id="SM00119">
    <property type="entry name" value="HECTc"/>
    <property type="match status" value="1"/>
</dbReference>
<sequence length="744" mass="82186">MESFDPASSDSDLSKATDLRNPLSLGACAHKNCDGCQRFKSSPDNVEICGPCKHYDSFHKSPEIFPTAPPQRSSTWASIASSQSCREQLQQTFRTQALNLGCTKRKLSVLPGNQIPNPAAKRPATIATAPAAPKLKPAQGPGRPAKSTSIVQFVVVPEVKRPKLVVDTSKGSSSRFECLENAGLIKTFQIGGTPDQCTAEAMRALLSQKFGGVGLHEWVAYSVNGKLLSAVDQPADGWTYSNLKEIATRTNRRIYIGPKSIPLRVAGLDDSDSEEDEGNFVDIECSPTRDTGGLMPGLQSLGYMPDLPRDPILSPLVSPVRAFNIRQSSRLIDAPSTSRGCSSPPFRVVRSFVPMDLTEDDDDDESGLSGYQLFMKEFRHALTRGSTGESCVWYIRKATLVDDFFEFADKTPDLRKQPIIRFEEGTDYGGVFRCLFGQFWSAVVELHETASVGAVFVGDLTMTVTHVSQEMGSPKPGLFRCIGKLLFVCLAHRGPFPTQLDDSVFRYMLGLDPKPENVRYVDRLAGDFINQVRDSDEESDFLPAIDGLIEWLSAFEQVRYVASKWNQLNKEETIAKIARTYLYDARSGNLNLIKEGFDQYGDHKTSGAALLKITDASAWSFLWDYIYRVVITGPEFLKEVTTPTLGGVRQRIAFGHFRQFIESADPELLQRTLRFIVGFANIPLQKKVQVTFETSGIHRLPAAKSCTPSITLGTSYEDGGPGFEEFSRDMVRALDEGSNNFTMA</sequence>
<name>A0A1W0X4E7_HYPEX</name>
<dbReference type="OrthoDB" id="8921497at2759"/>
<organism evidence="4 5">
    <name type="scientific">Hypsibius exemplaris</name>
    <name type="common">Freshwater tardigrade</name>
    <dbReference type="NCBI Taxonomy" id="2072580"/>
    <lineage>
        <taxon>Eukaryota</taxon>
        <taxon>Metazoa</taxon>
        <taxon>Ecdysozoa</taxon>
        <taxon>Tardigrada</taxon>
        <taxon>Eutardigrada</taxon>
        <taxon>Parachela</taxon>
        <taxon>Hypsibioidea</taxon>
        <taxon>Hypsibiidae</taxon>
        <taxon>Hypsibius</taxon>
    </lineage>
</organism>
<dbReference type="SUPFAM" id="SSF56204">
    <property type="entry name" value="Hect, E3 ligase catalytic domain"/>
    <property type="match status" value="1"/>
</dbReference>
<reference evidence="5" key="1">
    <citation type="submission" date="2017-01" db="EMBL/GenBank/DDBJ databases">
        <title>Comparative genomics of anhydrobiosis in the tardigrade Hypsibius dujardini.</title>
        <authorList>
            <person name="Yoshida Y."/>
            <person name="Koutsovoulos G."/>
            <person name="Laetsch D."/>
            <person name="Stevens L."/>
            <person name="Kumar S."/>
            <person name="Horikawa D."/>
            <person name="Ishino K."/>
            <person name="Komine S."/>
            <person name="Tomita M."/>
            <person name="Blaxter M."/>
            <person name="Arakawa K."/>
        </authorList>
    </citation>
    <scope>NUCLEOTIDE SEQUENCE [LARGE SCALE GENOMIC DNA]</scope>
    <source>
        <strain evidence="5">Z151</strain>
    </source>
</reference>
<dbReference type="AlphaFoldDB" id="A0A1W0X4E7"/>